<keyword evidence="2" id="KW-1185">Reference proteome</keyword>
<dbReference type="AlphaFoldDB" id="A0A512BC56"/>
<dbReference type="Proteomes" id="UP000321513">
    <property type="component" value="Unassembled WGS sequence"/>
</dbReference>
<accession>A0A512BC56</accession>
<comment type="caution">
    <text evidence="1">The sequence shown here is derived from an EMBL/GenBank/DDBJ whole genome shotgun (WGS) entry which is preliminary data.</text>
</comment>
<sequence length="74" mass="8215">MKPVIIKLNLAGTTVHVNASHILYYYAKHNDKGQIVTELFFTEKFGLEVTETPAEIDDLINGEGKVVELLNVGD</sequence>
<gene>
    <name evidence="1" type="ORF">SAE01_20460</name>
</gene>
<reference evidence="1 2" key="1">
    <citation type="submission" date="2019-07" db="EMBL/GenBank/DDBJ databases">
        <title>Whole genome shotgun sequence of Segetibacter aerophilus NBRC 106135.</title>
        <authorList>
            <person name="Hosoyama A."/>
            <person name="Uohara A."/>
            <person name="Ohji S."/>
            <person name="Ichikawa N."/>
        </authorList>
    </citation>
    <scope>NUCLEOTIDE SEQUENCE [LARGE SCALE GENOMIC DNA]</scope>
    <source>
        <strain evidence="1 2">NBRC 106135</strain>
    </source>
</reference>
<protein>
    <submittedName>
        <fullName evidence="1">Uncharacterized protein</fullName>
    </submittedName>
</protein>
<dbReference type="OrthoDB" id="677943at2"/>
<evidence type="ECO:0000313" key="1">
    <source>
        <dbReference type="EMBL" id="GEO09550.1"/>
    </source>
</evidence>
<name>A0A512BC56_9BACT</name>
<dbReference type="RefSeq" id="WP_147203677.1">
    <property type="nucleotide sequence ID" value="NZ_BJYT01000007.1"/>
</dbReference>
<dbReference type="EMBL" id="BJYT01000007">
    <property type="protein sequence ID" value="GEO09550.1"/>
    <property type="molecule type" value="Genomic_DNA"/>
</dbReference>
<proteinExistence type="predicted"/>
<organism evidence="1 2">
    <name type="scientific">Segetibacter aerophilus</name>
    <dbReference type="NCBI Taxonomy" id="670293"/>
    <lineage>
        <taxon>Bacteria</taxon>
        <taxon>Pseudomonadati</taxon>
        <taxon>Bacteroidota</taxon>
        <taxon>Chitinophagia</taxon>
        <taxon>Chitinophagales</taxon>
        <taxon>Chitinophagaceae</taxon>
        <taxon>Segetibacter</taxon>
    </lineage>
</organism>
<evidence type="ECO:0000313" key="2">
    <source>
        <dbReference type="Proteomes" id="UP000321513"/>
    </source>
</evidence>